<accession>A0A846TRY5</accession>
<keyword evidence="2" id="KW-1133">Transmembrane helix</keyword>
<dbReference type="AlphaFoldDB" id="A0A846TRY5"/>
<evidence type="ECO:0000256" key="2">
    <source>
        <dbReference type="SAM" id="Phobius"/>
    </source>
</evidence>
<keyword evidence="2" id="KW-0812">Transmembrane</keyword>
<feature type="compositionally biased region" description="Basic and acidic residues" evidence="1">
    <location>
        <begin position="320"/>
        <end position="331"/>
    </location>
</feature>
<feature type="compositionally biased region" description="Basic and acidic residues" evidence="1">
    <location>
        <begin position="38"/>
        <end position="47"/>
    </location>
</feature>
<feature type="transmembrane region" description="Helical" evidence="2">
    <location>
        <begin position="128"/>
        <end position="154"/>
    </location>
</feature>
<keyword evidence="4" id="KW-1185">Reference proteome</keyword>
<gene>
    <name evidence="3" type="ORF">GTW58_07175</name>
</gene>
<dbReference type="Proteomes" id="UP000521379">
    <property type="component" value="Unassembled WGS sequence"/>
</dbReference>
<dbReference type="RefSeq" id="WP_052209787.1">
    <property type="nucleotide sequence ID" value="NZ_JAAVUN010000011.1"/>
</dbReference>
<evidence type="ECO:0000313" key="4">
    <source>
        <dbReference type="Proteomes" id="UP000521379"/>
    </source>
</evidence>
<feature type="transmembrane region" description="Helical" evidence="2">
    <location>
        <begin position="174"/>
        <end position="195"/>
    </location>
</feature>
<proteinExistence type="predicted"/>
<organism evidence="3 4">
    <name type="scientific">Kocuria subflava</name>
    <dbReference type="NCBI Taxonomy" id="1736139"/>
    <lineage>
        <taxon>Bacteria</taxon>
        <taxon>Bacillati</taxon>
        <taxon>Actinomycetota</taxon>
        <taxon>Actinomycetes</taxon>
        <taxon>Micrococcales</taxon>
        <taxon>Micrococcaceae</taxon>
        <taxon>Kocuria</taxon>
    </lineage>
</organism>
<feature type="transmembrane region" description="Helical" evidence="2">
    <location>
        <begin position="286"/>
        <end position="308"/>
    </location>
</feature>
<evidence type="ECO:0000256" key="1">
    <source>
        <dbReference type="SAM" id="MobiDB-lite"/>
    </source>
</evidence>
<feature type="compositionally biased region" description="Low complexity" evidence="1">
    <location>
        <begin position="1"/>
        <end position="16"/>
    </location>
</feature>
<keyword evidence="2" id="KW-0472">Membrane</keyword>
<feature type="region of interest" description="Disordered" evidence="1">
    <location>
        <begin position="1"/>
        <end position="116"/>
    </location>
</feature>
<reference evidence="3 4" key="1">
    <citation type="submission" date="2020-02" db="EMBL/GenBank/DDBJ databases">
        <authorList>
            <person name="Sun Q."/>
        </authorList>
    </citation>
    <scope>NUCLEOTIDE SEQUENCE [LARGE SCALE GENOMIC DNA]</scope>
    <source>
        <strain evidence="3 4">YIM 13062</strain>
    </source>
</reference>
<feature type="region of interest" description="Disordered" evidence="1">
    <location>
        <begin position="320"/>
        <end position="339"/>
    </location>
</feature>
<feature type="compositionally biased region" description="Basic and acidic residues" evidence="1">
    <location>
        <begin position="57"/>
        <end position="116"/>
    </location>
</feature>
<feature type="transmembrane region" description="Helical" evidence="2">
    <location>
        <begin position="207"/>
        <end position="229"/>
    </location>
</feature>
<evidence type="ECO:0000313" key="3">
    <source>
        <dbReference type="EMBL" id="NKE09720.1"/>
    </source>
</evidence>
<comment type="caution">
    <text evidence="3">The sequence shown here is derived from an EMBL/GenBank/DDBJ whole genome shotgun (WGS) entry which is preliminary data.</text>
</comment>
<dbReference type="EMBL" id="JAAVUN010000011">
    <property type="protein sequence ID" value="NKE09720.1"/>
    <property type="molecule type" value="Genomic_DNA"/>
</dbReference>
<name>A0A846TRY5_9MICC</name>
<protein>
    <submittedName>
        <fullName evidence="3">TIGR04086 family membrane protein</fullName>
    </submittedName>
</protein>
<sequence>MSTNNVPPNSSGNPGPRDGQDQNLGRTDGRDSWTGLNSHDRVEDKTTSGRGTANATERGESRTAGSHERHDDRRAGLDRNNSHDRAVRSDRDDRNDRHDHDDQRRAKPSWKEDVLGDGRGGDVKNISWGAVIAGVVTVLALTVLFSLVTAALGLGMSDLNSENPGEGVGMATGISSIITLALALFSGGAVAGLLAGRAGLIHGFLTWATSLLTALVLATLLAGNVLGALGNTLGTAADNVTAAVVQNPEAVQSPGVTTDEASAEAEQAVEDAAPRAEEAANTTAEAAGWTFAGLFLGAIVSAVAGLLGSRAVAAGRNRNEGVDRRNDDLNRRNTGTTRV</sequence>